<protein>
    <recommendedName>
        <fullName evidence="4">SnoaL-like domain-containing protein</fullName>
    </recommendedName>
</protein>
<dbReference type="InterPro" id="IPR032710">
    <property type="entry name" value="NTF2-like_dom_sf"/>
</dbReference>
<accession>A0A4Y7T174</accession>
<keyword evidence="3" id="KW-1185">Reference proteome</keyword>
<dbReference type="AlphaFoldDB" id="A0A4Y7T174"/>
<gene>
    <name evidence="2" type="ORF">FA13DRAFT_1634142</name>
</gene>
<sequence>MCTLALAFGPIAGVNPQSLIERNSEATSSKPSRPPGPGPWPPRVCDTRESGPYLQERQQAALEDWNLLFYKNRDILGSFNRWIPGQWINHSPGATAQGREDAIQRLTALFSDPSVQMIPFNSFSGQGYAFVHFRFLIPSVNTTFSAWHGFRFEGLCFVEHWDGVQQITGNETNPIAFF</sequence>
<name>A0A4Y7T174_COPMI</name>
<comment type="caution">
    <text evidence="2">The sequence shown here is derived from an EMBL/GenBank/DDBJ whole genome shotgun (WGS) entry which is preliminary data.</text>
</comment>
<evidence type="ECO:0000313" key="2">
    <source>
        <dbReference type="EMBL" id="TEB27751.1"/>
    </source>
</evidence>
<organism evidence="2 3">
    <name type="scientific">Coprinellus micaceus</name>
    <name type="common">Glistening ink-cap mushroom</name>
    <name type="synonym">Coprinus micaceus</name>
    <dbReference type="NCBI Taxonomy" id="71717"/>
    <lineage>
        <taxon>Eukaryota</taxon>
        <taxon>Fungi</taxon>
        <taxon>Dikarya</taxon>
        <taxon>Basidiomycota</taxon>
        <taxon>Agaricomycotina</taxon>
        <taxon>Agaricomycetes</taxon>
        <taxon>Agaricomycetidae</taxon>
        <taxon>Agaricales</taxon>
        <taxon>Agaricineae</taxon>
        <taxon>Psathyrellaceae</taxon>
        <taxon>Coprinellus</taxon>
    </lineage>
</organism>
<dbReference type="OrthoDB" id="2895553at2759"/>
<evidence type="ECO:0008006" key="4">
    <source>
        <dbReference type="Google" id="ProtNLM"/>
    </source>
</evidence>
<dbReference type="SUPFAM" id="SSF54427">
    <property type="entry name" value="NTF2-like"/>
    <property type="match status" value="1"/>
</dbReference>
<dbReference type="Proteomes" id="UP000298030">
    <property type="component" value="Unassembled WGS sequence"/>
</dbReference>
<feature type="compositionally biased region" description="Pro residues" evidence="1">
    <location>
        <begin position="32"/>
        <end position="42"/>
    </location>
</feature>
<reference evidence="2 3" key="1">
    <citation type="journal article" date="2019" name="Nat. Ecol. Evol.">
        <title>Megaphylogeny resolves global patterns of mushroom evolution.</title>
        <authorList>
            <person name="Varga T."/>
            <person name="Krizsan K."/>
            <person name="Foldi C."/>
            <person name="Dima B."/>
            <person name="Sanchez-Garcia M."/>
            <person name="Sanchez-Ramirez S."/>
            <person name="Szollosi G.J."/>
            <person name="Szarkandi J.G."/>
            <person name="Papp V."/>
            <person name="Albert L."/>
            <person name="Andreopoulos W."/>
            <person name="Angelini C."/>
            <person name="Antonin V."/>
            <person name="Barry K.W."/>
            <person name="Bougher N.L."/>
            <person name="Buchanan P."/>
            <person name="Buyck B."/>
            <person name="Bense V."/>
            <person name="Catcheside P."/>
            <person name="Chovatia M."/>
            <person name="Cooper J."/>
            <person name="Damon W."/>
            <person name="Desjardin D."/>
            <person name="Finy P."/>
            <person name="Geml J."/>
            <person name="Haridas S."/>
            <person name="Hughes K."/>
            <person name="Justo A."/>
            <person name="Karasinski D."/>
            <person name="Kautmanova I."/>
            <person name="Kiss B."/>
            <person name="Kocsube S."/>
            <person name="Kotiranta H."/>
            <person name="LaButti K.M."/>
            <person name="Lechner B.E."/>
            <person name="Liimatainen K."/>
            <person name="Lipzen A."/>
            <person name="Lukacs Z."/>
            <person name="Mihaltcheva S."/>
            <person name="Morgado L.N."/>
            <person name="Niskanen T."/>
            <person name="Noordeloos M.E."/>
            <person name="Ohm R.A."/>
            <person name="Ortiz-Santana B."/>
            <person name="Ovrebo C."/>
            <person name="Racz N."/>
            <person name="Riley R."/>
            <person name="Savchenko A."/>
            <person name="Shiryaev A."/>
            <person name="Soop K."/>
            <person name="Spirin V."/>
            <person name="Szebenyi C."/>
            <person name="Tomsovsky M."/>
            <person name="Tulloss R.E."/>
            <person name="Uehling J."/>
            <person name="Grigoriev I.V."/>
            <person name="Vagvolgyi C."/>
            <person name="Papp T."/>
            <person name="Martin F.M."/>
            <person name="Miettinen O."/>
            <person name="Hibbett D.S."/>
            <person name="Nagy L.G."/>
        </authorList>
    </citation>
    <scope>NUCLEOTIDE SEQUENCE [LARGE SCALE GENOMIC DNA]</scope>
    <source>
        <strain evidence="2 3">FP101781</strain>
    </source>
</reference>
<proteinExistence type="predicted"/>
<dbReference type="EMBL" id="QPFP01000037">
    <property type="protein sequence ID" value="TEB27751.1"/>
    <property type="molecule type" value="Genomic_DNA"/>
</dbReference>
<evidence type="ECO:0000256" key="1">
    <source>
        <dbReference type="SAM" id="MobiDB-lite"/>
    </source>
</evidence>
<feature type="region of interest" description="Disordered" evidence="1">
    <location>
        <begin position="22"/>
        <end position="43"/>
    </location>
</feature>
<evidence type="ECO:0000313" key="3">
    <source>
        <dbReference type="Proteomes" id="UP000298030"/>
    </source>
</evidence>
<dbReference type="Gene3D" id="3.10.450.50">
    <property type="match status" value="1"/>
</dbReference>